<dbReference type="SMART" id="SM00451">
    <property type="entry name" value="ZnF_U1"/>
    <property type="match status" value="1"/>
</dbReference>
<dbReference type="GO" id="GO:0005681">
    <property type="term" value="C:spliceosomal complex"/>
    <property type="evidence" value="ECO:0007669"/>
    <property type="project" value="InterPro"/>
</dbReference>
<feature type="domain" description="C2H2-type" evidence="5">
    <location>
        <begin position="395"/>
        <end position="417"/>
    </location>
</feature>
<evidence type="ECO:0000256" key="1">
    <source>
        <dbReference type="ARBA" id="ARBA00004123"/>
    </source>
</evidence>
<feature type="compositionally biased region" description="Basic and acidic residues" evidence="4">
    <location>
        <begin position="199"/>
        <end position="293"/>
    </location>
</feature>
<comment type="subcellular location">
    <subcellularLocation>
        <location evidence="1">Nucleus</location>
    </subcellularLocation>
</comment>
<gene>
    <name evidence="6" type="ORF">M0812_10186</name>
</gene>
<dbReference type="Proteomes" id="UP001146793">
    <property type="component" value="Unassembled WGS sequence"/>
</dbReference>
<evidence type="ECO:0000313" key="6">
    <source>
        <dbReference type="EMBL" id="KAJ3444333.1"/>
    </source>
</evidence>
<dbReference type="InterPro" id="IPR024598">
    <property type="entry name" value="SF3a60/Prp9_C"/>
</dbReference>
<dbReference type="PANTHER" id="PTHR12786">
    <property type="entry name" value="SPLICING FACTOR SF3A-RELATED"/>
    <property type="match status" value="1"/>
</dbReference>
<dbReference type="InterPro" id="IPR013087">
    <property type="entry name" value="Znf_C2H2_type"/>
</dbReference>
<dbReference type="SMART" id="SM00355">
    <property type="entry name" value="ZnF_C2H2"/>
    <property type="match status" value="2"/>
</dbReference>
<accession>A0AAV7ZVB3</accession>
<feature type="coiled-coil region" evidence="3">
    <location>
        <begin position="113"/>
        <end position="144"/>
    </location>
</feature>
<dbReference type="InterPro" id="IPR003604">
    <property type="entry name" value="Matrin/U1-like-C_Znf_C2H2"/>
</dbReference>
<dbReference type="InterPro" id="IPR051421">
    <property type="entry name" value="RNA_Proc_DNA_Dmg_Regulator"/>
</dbReference>
<dbReference type="GO" id="GO:0008270">
    <property type="term" value="F:zinc ion binding"/>
    <property type="evidence" value="ECO:0007669"/>
    <property type="project" value="InterPro"/>
</dbReference>
<keyword evidence="2" id="KW-0539">Nucleus</keyword>
<protein>
    <submittedName>
        <fullName evidence="6">Splicing factor 3a subunit</fullName>
    </submittedName>
</protein>
<feature type="region of interest" description="Disordered" evidence="4">
    <location>
        <begin position="192"/>
        <end position="301"/>
    </location>
</feature>
<dbReference type="PROSITE" id="PS00028">
    <property type="entry name" value="ZINC_FINGER_C2H2_1"/>
    <property type="match status" value="1"/>
</dbReference>
<keyword evidence="3" id="KW-0175">Coiled coil</keyword>
<dbReference type="PANTHER" id="PTHR12786:SF2">
    <property type="entry name" value="SPLICING FACTOR 3A SUBUNIT 3"/>
    <property type="match status" value="1"/>
</dbReference>
<evidence type="ECO:0000256" key="4">
    <source>
        <dbReference type="SAM" id="MobiDB-lite"/>
    </source>
</evidence>
<reference evidence="6" key="1">
    <citation type="submission" date="2022-08" db="EMBL/GenBank/DDBJ databases">
        <title>Novel sulphate-reducing endosymbionts in the free-living metamonad Anaeramoeba.</title>
        <authorList>
            <person name="Jerlstrom-Hultqvist J."/>
            <person name="Cepicka I."/>
            <person name="Gallot-Lavallee L."/>
            <person name="Salas-Leiva D."/>
            <person name="Curtis B.A."/>
            <person name="Zahonova K."/>
            <person name="Pipaliya S."/>
            <person name="Dacks J."/>
            <person name="Roger A.J."/>
        </authorList>
    </citation>
    <scope>NUCLEOTIDE SEQUENCE</scope>
    <source>
        <strain evidence="6">Busselton2</strain>
    </source>
</reference>
<evidence type="ECO:0000259" key="5">
    <source>
        <dbReference type="PROSITE" id="PS00028"/>
    </source>
</evidence>
<dbReference type="EMBL" id="JANTQA010000023">
    <property type="protein sequence ID" value="KAJ3444333.1"/>
    <property type="molecule type" value="Genomic_DNA"/>
</dbReference>
<evidence type="ECO:0000313" key="7">
    <source>
        <dbReference type="Proteomes" id="UP001146793"/>
    </source>
</evidence>
<evidence type="ECO:0000256" key="3">
    <source>
        <dbReference type="SAM" id="Coils"/>
    </source>
</evidence>
<sequence>MSGSLLEQTRSLHQEIEKVSSKSSSLYGEDYPSFEETVMKQHRIARMIKNAQESSKKLSSIYKDKDKIRKMELEMMSSENVFNVFYEKLVDIKNFHRITSEEEQKKMFTNLLNQKGYEKVKKEMEQKKEEEEEQKEVEQDLKVAKLFSGPETFGQFIDLYSFYNAFINLNLLKLEIQKIDNPIDISQRKRKTIQNNSIERGKEKEKEKEKEQQDEQQMMEKENENENKKENENEINMKKEKENENENENEIKEENNEDQVKNENDKEKEEDNKKEENKKEKTNNKKKNNDNKKPINQKANEMPSNKLLDYLSYLKIFQQFEGFQKRFQNKLYPKYLANLYNYLINFIERSRPLFNIAKLKQVIETEFNKDLTHHKFDDLFRDQEETILYQNPLYCKYCKKLFTNKNVFKHHAKGKRHLIGVKNWESYMHKEYESRKEILKLEYFIKKVCIVLAKTLQKSIENIQRKQTLTYYEITRELRNLKKIESKEYLLQLRNEKNEKNEKKEEFDDEDDEAIKNPKNVPLDYDNRPIQYWMYKLHGLSVTYKCEICGGASYRGRKAFQDHFQKWKHSYGMKCLGIPNTEHFHEITSIDEAKNLYEKLKNKINNQKFSPDENEEFEDSSGTILPKKTYELMKKQQLL</sequence>
<proteinExistence type="predicted"/>
<dbReference type="Pfam" id="PF11931">
    <property type="entry name" value="SF3a60_Prp9_C"/>
    <property type="match status" value="1"/>
</dbReference>
<dbReference type="GO" id="GO:0000398">
    <property type="term" value="P:mRNA splicing, via spliceosome"/>
    <property type="evidence" value="ECO:0007669"/>
    <property type="project" value="InterPro"/>
</dbReference>
<dbReference type="Pfam" id="PF12874">
    <property type="entry name" value="zf-met"/>
    <property type="match status" value="1"/>
</dbReference>
<dbReference type="Gene3D" id="3.30.160.60">
    <property type="entry name" value="Classic Zinc Finger"/>
    <property type="match status" value="1"/>
</dbReference>
<feature type="region of interest" description="Disordered" evidence="4">
    <location>
        <begin position="1"/>
        <end position="27"/>
    </location>
</feature>
<dbReference type="InterPro" id="IPR036236">
    <property type="entry name" value="Znf_C2H2_sf"/>
</dbReference>
<comment type="caution">
    <text evidence="6">The sequence shown here is derived from an EMBL/GenBank/DDBJ whole genome shotgun (WGS) entry which is preliminary data.</text>
</comment>
<evidence type="ECO:0000256" key="2">
    <source>
        <dbReference type="ARBA" id="ARBA00023242"/>
    </source>
</evidence>
<name>A0AAV7ZVB3_9EUKA</name>
<feature type="compositionally biased region" description="Basic and acidic residues" evidence="4">
    <location>
        <begin position="10"/>
        <end position="20"/>
    </location>
</feature>
<dbReference type="GO" id="GO:0003723">
    <property type="term" value="F:RNA binding"/>
    <property type="evidence" value="ECO:0007669"/>
    <property type="project" value="InterPro"/>
</dbReference>
<dbReference type="AlphaFoldDB" id="A0AAV7ZVB3"/>
<organism evidence="6 7">
    <name type="scientific">Anaeramoeba flamelloides</name>
    <dbReference type="NCBI Taxonomy" id="1746091"/>
    <lineage>
        <taxon>Eukaryota</taxon>
        <taxon>Metamonada</taxon>
        <taxon>Anaeramoebidae</taxon>
        <taxon>Anaeramoeba</taxon>
    </lineage>
</organism>
<feature type="region of interest" description="Disordered" evidence="4">
    <location>
        <begin position="500"/>
        <end position="520"/>
    </location>
</feature>
<dbReference type="SUPFAM" id="SSF57667">
    <property type="entry name" value="beta-beta-alpha zinc fingers"/>
    <property type="match status" value="1"/>
</dbReference>